<feature type="transmembrane region" description="Helical" evidence="8">
    <location>
        <begin position="309"/>
        <end position="330"/>
    </location>
</feature>
<feature type="transmembrane region" description="Helical" evidence="8">
    <location>
        <begin position="179"/>
        <end position="203"/>
    </location>
</feature>
<comment type="caution">
    <text evidence="9">The sequence shown here is derived from an EMBL/GenBank/DDBJ whole genome shotgun (WGS) entry which is preliminary data.</text>
</comment>
<feature type="compositionally biased region" description="Acidic residues" evidence="7">
    <location>
        <begin position="143"/>
        <end position="157"/>
    </location>
</feature>
<dbReference type="EMBL" id="MCGE01000016">
    <property type="protein sequence ID" value="ORZ13660.1"/>
    <property type="molecule type" value="Genomic_DNA"/>
</dbReference>
<feature type="transmembrane region" description="Helical" evidence="8">
    <location>
        <begin position="63"/>
        <end position="81"/>
    </location>
</feature>
<dbReference type="Pfam" id="PF01733">
    <property type="entry name" value="Nucleoside_tran"/>
    <property type="match status" value="2"/>
</dbReference>
<comment type="similarity">
    <text evidence="2">Belongs to the SLC29A/ENT transporter (TC 2.A.57) family.</text>
</comment>
<keyword evidence="10" id="KW-1185">Reference proteome</keyword>
<dbReference type="InterPro" id="IPR002259">
    <property type="entry name" value="Eqnu_transpt"/>
</dbReference>
<proteinExistence type="inferred from homology"/>
<dbReference type="PANTHER" id="PTHR10332:SF88">
    <property type="entry name" value="EQUILIBRATIVE NUCLEOSIDE TRANSPORTER 1, ISOFORM A"/>
    <property type="match status" value="1"/>
</dbReference>
<accession>A0A1X2IC39</accession>
<comment type="subcellular location">
    <subcellularLocation>
        <location evidence="1">Membrane</location>
        <topology evidence="1">Multi-pass membrane protein</topology>
    </subcellularLocation>
</comment>
<keyword evidence="5 8" id="KW-1133">Transmembrane helix</keyword>
<dbReference type="SUPFAM" id="SSF103473">
    <property type="entry name" value="MFS general substrate transporter"/>
    <property type="match status" value="1"/>
</dbReference>
<evidence type="ECO:0000256" key="6">
    <source>
        <dbReference type="ARBA" id="ARBA00023136"/>
    </source>
</evidence>
<evidence type="ECO:0000256" key="8">
    <source>
        <dbReference type="SAM" id="Phobius"/>
    </source>
</evidence>
<dbReference type="AlphaFoldDB" id="A0A1X2IC39"/>
<dbReference type="PRINTS" id="PR01130">
    <property type="entry name" value="DERENTRNSPRT"/>
</dbReference>
<dbReference type="GO" id="GO:0034257">
    <property type="term" value="F:nicotinamide riboside transmembrane transporter activity"/>
    <property type="evidence" value="ECO:0007669"/>
    <property type="project" value="TreeGrafter"/>
</dbReference>
<feature type="compositionally biased region" description="Low complexity" evidence="7">
    <location>
        <begin position="209"/>
        <end position="218"/>
    </location>
</feature>
<dbReference type="InterPro" id="IPR036259">
    <property type="entry name" value="MFS_trans_sf"/>
</dbReference>
<dbReference type="GO" id="GO:0005886">
    <property type="term" value="C:plasma membrane"/>
    <property type="evidence" value="ECO:0007669"/>
    <property type="project" value="TreeGrafter"/>
</dbReference>
<reference evidence="9 10" key="1">
    <citation type="submission" date="2016-07" db="EMBL/GenBank/DDBJ databases">
        <title>Pervasive Adenine N6-methylation of Active Genes in Fungi.</title>
        <authorList>
            <consortium name="DOE Joint Genome Institute"/>
            <person name="Mondo S.J."/>
            <person name="Dannebaum R.O."/>
            <person name="Kuo R.C."/>
            <person name="Labutti K."/>
            <person name="Haridas S."/>
            <person name="Kuo A."/>
            <person name="Salamov A."/>
            <person name="Ahrendt S.R."/>
            <person name="Lipzen A."/>
            <person name="Sullivan W."/>
            <person name="Andreopoulos W.B."/>
            <person name="Clum A."/>
            <person name="Lindquist E."/>
            <person name="Daum C."/>
            <person name="Ramamoorthy G.K."/>
            <person name="Gryganskyi A."/>
            <person name="Culley D."/>
            <person name="Magnuson J.K."/>
            <person name="James T.Y."/>
            <person name="O'Malley M.A."/>
            <person name="Stajich J.E."/>
            <person name="Spatafora J.W."/>
            <person name="Visel A."/>
            <person name="Grigoriev I.V."/>
        </authorList>
    </citation>
    <scope>NUCLEOTIDE SEQUENCE [LARGE SCALE GENOMIC DNA]</scope>
    <source>
        <strain evidence="9 10">NRRL 1336</strain>
    </source>
</reference>
<dbReference type="GO" id="GO:0015205">
    <property type="term" value="F:nucleobase transmembrane transporter activity"/>
    <property type="evidence" value="ECO:0007669"/>
    <property type="project" value="TreeGrafter"/>
</dbReference>
<feature type="transmembrane region" description="Helical" evidence="8">
    <location>
        <begin position="351"/>
        <end position="370"/>
    </location>
</feature>
<evidence type="ECO:0000256" key="3">
    <source>
        <dbReference type="ARBA" id="ARBA00022448"/>
    </source>
</evidence>
<evidence type="ECO:0000256" key="4">
    <source>
        <dbReference type="ARBA" id="ARBA00022692"/>
    </source>
</evidence>
<name>A0A1X2IC39_9FUNG</name>
<keyword evidence="4 8" id="KW-0812">Transmembrane</keyword>
<evidence type="ECO:0000256" key="7">
    <source>
        <dbReference type="SAM" id="MobiDB-lite"/>
    </source>
</evidence>
<keyword evidence="3" id="KW-0813">Transport</keyword>
<keyword evidence="6 8" id="KW-0472">Membrane</keyword>
<evidence type="ECO:0000256" key="5">
    <source>
        <dbReference type="ARBA" id="ARBA00022989"/>
    </source>
</evidence>
<evidence type="ECO:0000313" key="9">
    <source>
        <dbReference type="EMBL" id="ORZ13660.1"/>
    </source>
</evidence>
<feature type="transmembrane region" description="Helical" evidence="8">
    <location>
        <begin position="27"/>
        <end position="51"/>
    </location>
</feature>
<evidence type="ECO:0000256" key="1">
    <source>
        <dbReference type="ARBA" id="ARBA00004141"/>
    </source>
</evidence>
<organism evidence="9 10">
    <name type="scientific">Absidia repens</name>
    <dbReference type="NCBI Taxonomy" id="90262"/>
    <lineage>
        <taxon>Eukaryota</taxon>
        <taxon>Fungi</taxon>
        <taxon>Fungi incertae sedis</taxon>
        <taxon>Mucoromycota</taxon>
        <taxon>Mucoromycotina</taxon>
        <taxon>Mucoromycetes</taxon>
        <taxon>Mucorales</taxon>
        <taxon>Cunninghamellaceae</taxon>
        <taxon>Absidia</taxon>
    </lineage>
</organism>
<feature type="transmembrane region" description="Helical" evidence="8">
    <location>
        <begin position="272"/>
        <end position="297"/>
    </location>
</feature>
<dbReference type="PIRSF" id="PIRSF016379">
    <property type="entry name" value="ENT"/>
    <property type="match status" value="1"/>
</dbReference>
<dbReference type="PANTHER" id="PTHR10332">
    <property type="entry name" value="EQUILIBRATIVE NUCLEOSIDE TRANSPORTER"/>
    <property type="match status" value="1"/>
</dbReference>
<protein>
    <submittedName>
        <fullName evidence="9">Equilibrative nucleoside transporter</fullName>
    </submittedName>
</protein>
<dbReference type="OrthoDB" id="10261753at2759"/>
<feature type="region of interest" description="Disordered" evidence="7">
    <location>
        <begin position="209"/>
        <end position="232"/>
    </location>
</feature>
<dbReference type="GO" id="GO:0000329">
    <property type="term" value="C:fungal-type vacuole membrane"/>
    <property type="evidence" value="ECO:0007669"/>
    <property type="project" value="TreeGrafter"/>
</dbReference>
<evidence type="ECO:0000256" key="2">
    <source>
        <dbReference type="ARBA" id="ARBA00007965"/>
    </source>
</evidence>
<dbReference type="Proteomes" id="UP000193560">
    <property type="component" value="Unassembled WGS sequence"/>
</dbReference>
<evidence type="ECO:0000313" key="10">
    <source>
        <dbReference type="Proteomes" id="UP000193560"/>
    </source>
</evidence>
<gene>
    <name evidence="9" type="ORF">BCR42DRAFT_461638</name>
</gene>
<feature type="transmembrane region" description="Helical" evidence="8">
    <location>
        <begin position="101"/>
        <end position="122"/>
    </location>
</feature>
<sequence length="374" mass="41037">MYPVVLNTIVFGVMAITVETALGGTDYFWMTLMLLVLTGATTSFFQVAVFAEASRFPPQYVQAVMSGQGIAGVAVAVSSLLSAFAGTTKLETGDPSTNRSAFIYFVSALLTTVAALVGRVMLSQQPFYIYQMKLDKAMNSEQGLDDDYNNDDDDELSTAEQQQERHTPRPLLQLVKKSFGLIIAVAYIFVITLMMFPTITSLIKSVVRHPPSSSPVDSAISVTETDDDSSSNGSRFFDDDIFVAMHFLLFNVGDWAGRIFPLWPTFRTFNPTLLVILSGLRTIFVPLFLVCNVVVSTERNLPVLVNSDVLYFVLIWIFSVSNGWISSLTMMAAPQQPYLRSAAEKSQIGSVMSFSLVVGLAIGGCLSFWARSMV</sequence>
<feature type="region of interest" description="Disordered" evidence="7">
    <location>
        <begin position="141"/>
        <end position="167"/>
    </location>
</feature>